<organism evidence="1">
    <name type="scientific">Vibrio alginolyticus</name>
    <dbReference type="NCBI Taxonomy" id="663"/>
    <lineage>
        <taxon>Bacteria</taxon>
        <taxon>Pseudomonadati</taxon>
        <taxon>Pseudomonadota</taxon>
        <taxon>Gammaproteobacteria</taxon>
        <taxon>Vibrionales</taxon>
        <taxon>Vibrionaceae</taxon>
        <taxon>Vibrio</taxon>
    </lineage>
</organism>
<dbReference type="RefSeq" id="WP_086048356.1">
    <property type="nucleotide sequence ID" value="NZ_CP017893.1"/>
</dbReference>
<reference evidence="1" key="1">
    <citation type="submission" date="2016-10" db="EMBL/GenBank/DDBJ databases">
        <title>The High Quality Genome of Vibrio alginolyticus K01M1.</title>
        <authorList>
            <person name="Wendling C."/>
            <person name="Chibani C.M."/>
            <person name="Hertel R."/>
            <person name="Sproer C."/>
            <person name="Bunk B."/>
            <person name="Overmann J."/>
            <person name="Roth O."/>
            <person name="Liesegang H."/>
        </authorList>
    </citation>
    <scope>NUCLEOTIDE SEQUENCE</scope>
    <source>
        <strain evidence="1">K05K4</strain>
        <plasmid evidence="1">pL289</plasmid>
    </source>
</reference>
<proteinExistence type="predicted"/>
<name>A0A1W6UWP1_VIBAL</name>
<accession>A0A1W6UWP1</accession>
<dbReference type="AlphaFoldDB" id="A0A1W6UWP1"/>
<geneLocation type="plasmid" evidence="1">
    <name>pL289</name>
</geneLocation>
<evidence type="ECO:0000313" key="1">
    <source>
        <dbReference type="EMBL" id="ARP21943.1"/>
    </source>
</evidence>
<keyword evidence="1" id="KW-0614">Plasmid</keyword>
<gene>
    <name evidence="1" type="ORF">K05K4_52410</name>
</gene>
<dbReference type="EMBL" id="CP017904">
    <property type="protein sequence ID" value="ARP21943.1"/>
    <property type="molecule type" value="Genomic_DNA"/>
</dbReference>
<protein>
    <submittedName>
        <fullName evidence="1">Uncharacterized protein</fullName>
    </submittedName>
</protein>
<sequence>MSWNKPLVIINCSDSKKNGTLKPLDLYNCKNTLANIIKSFSDSLDEWSKDLFPGYRGYIPPRIEDVIEVVIISAKHGLLLGGGDKIEPYDLQMPSTEKGLDEYVKKHKRQARATINALSIDKRPVYVCLTNRYKKAFFAMCGTQLSKVNNLYISEDHRGIGELRGRLNMVCKKIAKDFIYSSPYYKCYRNHPIVFTSGASCAQEMEVYTASGSLSNIGTSLHYVNSHKNSKGAAFIKEVLKKHSGSTIKGHIFYDNGFVSNQNLDLKWVLREYSDFIDTVKTERHKLTIVLPDDLNPERAIEILESNKDEITALLDKWVRVVLPIHDVVTIKGIKSHASKMLQVLGWHPNITAGIPCLADRKYSLSKVEAILSLKNPDGKQAFEGVHFFGLSKTEKRIKAFNSRLTIAQLYDMKTISYDANRANALWGNKAKNNRPGTKIETLLEEQLALPPAARSSFVSVSIDYDIEIVKDFYLNKIDLDNYLIATSLINDVLPKILKIDIYHNQVLSDEIVQRSVRAKLSSLNSYHWSKISHNIIHKLHDFNLINYRAIESINYFDKRKIVYSKLIQH</sequence>